<dbReference type="AlphaFoldDB" id="X1SPG3"/>
<evidence type="ECO:0000313" key="1">
    <source>
        <dbReference type="EMBL" id="GAI77250.1"/>
    </source>
</evidence>
<organism evidence="1">
    <name type="scientific">marine sediment metagenome</name>
    <dbReference type="NCBI Taxonomy" id="412755"/>
    <lineage>
        <taxon>unclassified sequences</taxon>
        <taxon>metagenomes</taxon>
        <taxon>ecological metagenomes</taxon>
    </lineage>
</organism>
<name>X1SPG3_9ZZZZ</name>
<protein>
    <submittedName>
        <fullName evidence="1">Uncharacterized protein</fullName>
    </submittedName>
</protein>
<proteinExistence type="predicted"/>
<dbReference type="EMBL" id="BARW01014564">
    <property type="protein sequence ID" value="GAI77250.1"/>
    <property type="molecule type" value="Genomic_DNA"/>
</dbReference>
<sequence>EDKETRELTKAEILRGYEDKVIPRDTAISGLMSIDYSEPTAEFLIILRDVKVAETETKEALKFIGDSYKLGLLSDAEMEAALGNLDLTGEQQEFYVEKFRRTDTQKVVVPTKADFKRWLKLEIITIPIFREYLVKQGYIAEHVEYYVEEVDASTREELPSV</sequence>
<reference evidence="1" key="1">
    <citation type="journal article" date="2014" name="Front. Microbiol.">
        <title>High frequency of phylogenetically diverse reductive dehalogenase-homologous genes in deep subseafloor sedimentary metagenomes.</title>
        <authorList>
            <person name="Kawai M."/>
            <person name="Futagami T."/>
            <person name="Toyoda A."/>
            <person name="Takaki Y."/>
            <person name="Nishi S."/>
            <person name="Hori S."/>
            <person name="Arai W."/>
            <person name="Tsubouchi T."/>
            <person name="Morono Y."/>
            <person name="Uchiyama I."/>
            <person name="Ito T."/>
            <person name="Fujiyama A."/>
            <person name="Inagaki F."/>
            <person name="Takami H."/>
        </authorList>
    </citation>
    <scope>NUCLEOTIDE SEQUENCE</scope>
    <source>
        <strain evidence="1">Expedition CK06-06</strain>
    </source>
</reference>
<gene>
    <name evidence="1" type="ORF">S12H4_25780</name>
</gene>
<feature type="non-terminal residue" evidence="1">
    <location>
        <position position="1"/>
    </location>
</feature>
<accession>X1SPG3</accession>
<comment type="caution">
    <text evidence="1">The sequence shown here is derived from an EMBL/GenBank/DDBJ whole genome shotgun (WGS) entry which is preliminary data.</text>
</comment>